<feature type="domain" description="FAD dependent oxidoreductase" evidence="6">
    <location>
        <begin position="20"/>
        <end position="52"/>
    </location>
</feature>
<reference evidence="8" key="1">
    <citation type="submission" date="2023-06" db="EMBL/GenBank/DDBJ databases">
        <title>Genome-scale phylogeny and comparative genomics of the fungal order Sordariales.</title>
        <authorList>
            <consortium name="Lawrence Berkeley National Laboratory"/>
            <person name="Hensen N."/>
            <person name="Bonometti L."/>
            <person name="Westerberg I."/>
            <person name="Brannstrom I.O."/>
            <person name="Guillou S."/>
            <person name="Cros-Aarteil S."/>
            <person name="Calhoun S."/>
            <person name="Haridas S."/>
            <person name="Kuo A."/>
            <person name="Mondo S."/>
            <person name="Pangilinan J."/>
            <person name="Riley R."/>
            <person name="LaButti K."/>
            <person name="Andreopoulos B."/>
            <person name="Lipzen A."/>
            <person name="Chen C."/>
            <person name="Yanf M."/>
            <person name="Daum C."/>
            <person name="Ng V."/>
            <person name="Clum A."/>
            <person name="Steindorff A."/>
            <person name="Ohm R."/>
            <person name="Martin F."/>
            <person name="Silar P."/>
            <person name="Natvig D."/>
            <person name="Lalanne C."/>
            <person name="Gautier V."/>
            <person name="Ament-velasquez S.L."/>
            <person name="Kruys A."/>
            <person name="Hutchinson M.I."/>
            <person name="Powell A.J."/>
            <person name="Barry K."/>
            <person name="Miller A.N."/>
            <person name="Grigoriev I.V."/>
            <person name="Debuchy R."/>
            <person name="Gladieux P."/>
            <person name="Thoren M.H."/>
            <person name="Johannesson H."/>
        </authorList>
    </citation>
    <scope>NUCLEOTIDE SEQUENCE</scope>
    <source>
        <strain evidence="8">SMH3391-2</strain>
    </source>
</reference>
<dbReference type="Pfam" id="PF01266">
    <property type="entry name" value="DAO"/>
    <property type="match status" value="1"/>
</dbReference>
<dbReference type="PRINTS" id="PR00420">
    <property type="entry name" value="RNGMNOXGNASE"/>
</dbReference>
<keyword evidence="4" id="KW-0560">Oxidoreductase</keyword>
<dbReference type="EMBL" id="JAULSR010000002">
    <property type="protein sequence ID" value="KAK0629466.1"/>
    <property type="molecule type" value="Genomic_DNA"/>
</dbReference>
<evidence type="ECO:0000256" key="4">
    <source>
        <dbReference type="ARBA" id="ARBA00023002"/>
    </source>
</evidence>
<dbReference type="Proteomes" id="UP001174934">
    <property type="component" value="Unassembled WGS sequence"/>
</dbReference>
<dbReference type="Gene3D" id="3.50.50.60">
    <property type="entry name" value="FAD/NAD(P)-binding domain"/>
    <property type="match status" value="1"/>
</dbReference>
<protein>
    <recommendedName>
        <fullName evidence="10">FAD-binding domain-containing protein</fullName>
    </recommendedName>
</protein>
<dbReference type="GO" id="GO:0004497">
    <property type="term" value="F:monooxygenase activity"/>
    <property type="evidence" value="ECO:0007669"/>
    <property type="project" value="UniProtKB-KW"/>
</dbReference>
<keyword evidence="9" id="KW-1185">Reference proteome</keyword>
<dbReference type="SUPFAM" id="SSF51905">
    <property type="entry name" value="FAD/NAD(P)-binding domain"/>
    <property type="match status" value="1"/>
</dbReference>
<dbReference type="InterPro" id="IPR006076">
    <property type="entry name" value="FAD-dep_OxRdtase"/>
</dbReference>
<keyword evidence="2" id="KW-0285">Flavoprotein</keyword>
<dbReference type="GO" id="GO:0071949">
    <property type="term" value="F:FAD binding"/>
    <property type="evidence" value="ECO:0007669"/>
    <property type="project" value="InterPro"/>
</dbReference>
<proteinExistence type="predicted"/>
<dbReference type="PANTHER" id="PTHR47178">
    <property type="entry name" value="MONOOXYGENASE, FAD-BINDING"/>
    <property type="match status" value="1"/>
</dbReference>
<accession>A0AA40C8I2</accession>
<dbReference type="InterPro" id="IPR036188">
    <property type="entry name" value="FAD/NAD-bd_sf"/>
</dbReference>
<dbReference type="InterPro" id="IPR002938">
    <property type="entry name" value="FAD-bd"/>
</dbReference>
<name>A0AA40C8I2_9PEZI</name>
<evidence type="ECO:0000256" key="5">
    <source>
        <dbReference type="ARBA" id="ARBA00023033"/>
    </source>
</evidence>
<evidence type="ECO:0000259" key="6">
    <source>
        <dbReference type="Pfam" id="PF01266"/>
    </source>
</evidence>
<dbReference type="AlphaFoldDB" id="A0AA40C8I2"/>
<evidence type="ECO:0000259" key="7">
    <source>
        <dbReference type="Pfam" id="PF01494"/>
    </source>
</evidence>
<organism evidence="8 9">
    <name type="scientific">Bombardia bombarda</name>
    <dbReference type="NCBI Taxonomy" id="252184"/>
    <lineage>
        <taxon>Eukaryota</taxon>
        <taxon>Fungi</taxon>
        <taxon>Dikarya</taxon>
        <taxon>Ascomycota</taxon>
        <taxon>Pezizomycotina</taxon>
        <taxon>Sordariomycetes</taxon>
        <taxon>Sordariomycetidae</taxon>
        <taxon>Sordariales</taxon>
        <taxon>Lasiosphaeriaceae</taxon>
        <taxon>Bombardia</taxon>
    </lineage>
</organism>
<gene>
    <name evidence="8" type="ORF">B0T17DRAFT_506013</name>
</gene>
<dbReference type="PANTHER" id="PTHR47178:SF3">
    <property type="entry name" value="FAD-BINDING DOMAIN-CONTAINING PROTEIN"/>
    <property type="match status" value="1"/>
</dbReference>
<evidence type="ECO:0000313" key="8">
    <source>
        <dbReference type="EMBL" id="KAK0629466.1"/>
    </source>
</evidence>
<evidence type="ECO:0000256" key="1">
    <source>
        <dbReference type="ARBA" id="ARBA00001974"/>
    </source>
</evidence>
<evidence type="ECO:0008006" key="10">
    <source>
        <dbReference type="Google" id="ProtNLM"/>
    </source>
</evidence>
<comment type="caution">
    <text evidence="8">The sequence shown here is derived from an EMBL/GenBank/DDBJ whole genome shotgun (WGS) entry which is preliminary data.</text>
</comment>
<comment type="cofactor">
    <cofactor evidence="1">
        <name>FAD</name>
        <dbReference type="ChEBI" id="CHEBI:57692"/>
    </cofactor>
</comment>
<evidence type="ECO:0000256" key="3">
    <source>
        <dbReference type="ARBA" id="ARBA00022827"/>
    </source>
</evidence>
<keyword evidence="3" id="KW-0274">FAD</keyword>
<dbReference type="Pfam" id="PF01494">
    <property type="entry name" value="FAD_binding_3"/>
    <property type="match status" value="1"/>
</dbReference>
<keyword evidence="5" id="KW-0503">Monooxygenase</keyword>
<feature type="domain" description="FAD-binding" evidence="7">
    <location>
        <begin position="132"/>
        <end position="385"/>
    </location>
</feature>
<evidence type="ECO:0000313" key="9">
    <source>
        <dbReference type="Proteomes" id="UP001174934"/>
    </source>
</evidence>
<sequence>MAQASGIANSNGGSSRPATVAIIGAGLTGLLTAHGLKKNGFDVIVYEREHSIDARPRDWTILLHWALPILAKLLPSELVDKLPEAICNPHLEFDEWAESLVCYHGETGQFLFKSNIPGSRRVSRQRLRKVLAEGLSIQWGKGLDRIDAGDYAMPCSVRLGFVDGDTVEADYVLGTDGAKSKVRELLFNGGEAARVLYSGFMFATCISQFKDAAKVEAIVKLHPVTAMAMSTSAVWGFGVLYIDEPKDKTNWTTFWVKVWRGSQSSLPVEKSGPETLRYLKQTSKGLAEQFQCQIDEAPDESNCYIDEMKYWVPQPYDNRSGRITLAGDAAHPMLVYRGQGFQHAIVDASNYLDALVKIRDGADRALVLSAYDVEIAERGAKAVKQSLEEADLSMDPNMADKMLMAREGHGRSA</sequence>
<evidence type="ECO:0000256" key="2">
    <source>
        <dbReference type="ARBA" id="ARBA00022630"/>
    </source>
</evidence>